<keyword evidence="5" id="KW-1185">Reference proteome</keyword>
<protein>
    <submittedName>
        <fullName evidence="4">Polysaccharide export protein EpsE</fullName>
    </submittedName>
</protein>
<evidence type="ECO:0000313" key="5">
    <source>
        <dbReference type="Proteomes" id="UP000326380"/>
    </source>
</evidence>
<dbReference type="PANTHER" id="PTHR33619:SF3">
    <property type="entry name" value="POLYSACCHARIDE EXPORT PROTEIN GFCE-RELATED"/>
    <property type="match status" value="1"/>
</dbReference>
<keyword evidence="2" id="KW-0732">Signal</keyword>
<feature type="chain" id="PRO_5043680605" evidence="2">
    <location>
        <begin position="31"/>
        <end position="314"/>
    </location>
</feature>
<sequence>MRPTFPFRALHLPLLAVLLALLASCASSRAYRQNILFRTDDSAQPDTSRLKGAVMRVEGTYRIRANDYLEVRVYTNQGERLIDPNGELGFGAPGSQSTGNSTTNTRASSRIATGLVSRPGMSNTGAASGPAPTDYLVHPDGSVVLPVVYRVQVAGYTVPQLDSLLQVRYEQFYKGVFVQSRVTNNRVIVLGTPGGAVVPVTNENMNLLEVLATVGGIDGGGITGGNQSLARGGKAYNIRLIRPAPNGDLKTAQVQIIDLTTIEGMRRANLRVQPNDVVYIEPLRRPFFEALQDINPVLGLVSSLTSLALFILLK</sequence>
<dbReference type="InterPro" id="IPR003715">
    <property type="entry name" value="Poly_export_N"/>
</dbReference>
<dbReference type="RefSeq" id="WP_151079824.1">
    <property type="nucleotide sequence ID" value="NZ_CP047647.1"/>
</dbReference>
<dbReference type="AlphaFoldDB" id="A0A7L5A1C0"/>
<gene>
    <name evidence="4" type="ORF">F0P96_15540</name>
</gene>
<dbReference type="GO" id="GO:0015159">
    <property type="term" value="F:polysaccharide transmembrane transporter activity"/>
    <property type="evidence" value="ECO:0007669"/>
    <property type="project" value="InterPro"/>
</dbReference>
<name>A0A7L5A1C0_9BACT</name>
<dbReference type="Proteomes" id="UP000326380">
    <property type="component" value="Unassembled WGS sequence"/>
</dbReference>
<dbReference type="PROSITE" id="PS51257">
    <property type="entry name" value="PROKAR_LIPOPROTEIN"/>
    <property type="match status" value="1"/>
</dbReference>
<dbReference type="Pfam" id="PF02563">
    <property type="entry name" value="Poly_export"/>
    <property type="match status" value="1"/>
</dbReference>
<accession>A0A7L5A1C0</accession>
<proteinExistence type="predicted"/>
<evidence type="ECO:0000256" key="1">
    <source>
        <dbReference type="SAM" id="MobiDB-lite"/>
    </source>
</evidence>
<dbReference type="EMBL" id="VTWU01000005">
    <property type="protein sequence ID" value="KAA9331644.1"/>
    <property type="molecule type" value="Genomic_DNA"/>
</dbReference>
<evidence type="ECO:0000259" key="3">
    <source>
        <dbReference type="Pfam" id="PF02563"/>
    </source>
</evidence>
<feature type="domain" description="Polysaccharide export protein N-terminal" evidence="3">
    <location>
        <begin position="58"/>
        <end position="179"/>
    </location>
</feature>
<dbReference type="PANTHER" id="PTHR33619">
    <property type="entry name" value="POLYSACCHARIDE EXPORT PROTEIN GFCE-RELATED"/>
    <property type="match status" value="1"/>
</dbReference>
<evidence type="ECO:0000313" key="4">
    <source>
        <dbReference type="EMBL" id="KAA9331644.1"/>
    </source>
</evidence>
<comment type="caution">
    <text evidence="4">The sequence shown here is derived from an EMBL/GenBank/DDBJ whole genome shotgun (WGS) entry which is preliminary data.</text>
</comment>
<reference evidence="4 5" key="1">
    <citation type="submission" date="2019-09" db="EMBL/GenBank/DDBJ databases">
        <title>Genome sequence of Hymenobacter sp. M3.</title>
        <authorList>
            <person name="Srinivasan S."/>
        </authorList>
    </citation>
    <scope>NUCLEOTIDE SEQUENCE [LARGE SCALE GENOMIC DNA]</scope>
    <source>
        <strain evidence="4 5">M3</strain>
    </source>
</reference>
<feature type="signal peptide" evidence="2">
    <location>
        <begin position="1"/>
        <end position="30"/>
    </location>
</feature>
<feature type="region of interest" description="Disordered" evidence="1">
    <location>
        <begin position="85"/>
        <end position="107"/>
    </location>
</feature>
<feature type="compositionally biased region" description="Low complexity" evidence="1">
    <location>
        <begin position="94"/>
        <end position="105"/>
    </location>
</feature>
<organism evidence="4 5">
    <name type="scientific">Hymenobacter busanensis</name>
    <dbReference type="NCBI Taxonomy" id="2607656"/>
    <lineage>
        <taxon>Bacteria</taxon>
        <taxon>Pseudomonadati</taxon>
        <taxon>Bacteroidota</taxon>
        <taxon>Cytophagia</taxon>
        <taxon>Cytophagales</taxon>
        <taxon>Hymenobacteraceae</taxon>
        <taxon>Hymenobacter</taxon>
    </lineage>
</organism>
<evidence type="ECO:0000256" key="2">
    <source>
        <dbReference type="SAM" id="SignalP"/>
    </source>
</evidence>
<dbReference type="Gene3D" id="3.10.560.10">
    <property type="entry name" value="Outer membrane lipoprotein wza domain like"/>
    <property type="match status" value="1"/>
</dbReference>
<dbReference type="InterPro" id="IPR049712">
    <property type="entry name" value="Poly_export"/>
</dbReference>